<dbReference type="PROSITE" id="PS50112">
    <property type="entry name" value="PAS"/>
    <property type="match status" value="1"/>
</dbReference>
<dbReference type="SUPFAM" id="SSF55874">
    <property type="entry name" value="ATPase domain of HSP90 chaperone/DNA topoisomerase II/histidine kinase"/>
    <property type="match status" value="1"/>
</dbReference>
<dbReference type="InterPro" id="IPR005467">
    <property type="entry name" value="His_kinase_dom"/>
</dbReference>
<dbReference type="InterPro" id="IPR036097">
    <property type="entry name" value="HisK_dim/P_sf"/>
</dbReference>
<dbReference type="CDD" id="cd00130">
    <property type="entry name" value="PAS"/>
    <property type="match status" value="1"/>
</dbReference>
<keyword evidence="4" id="KW-0808">Transferase</keyword>
<reference evidence="10" key="1">
    <citation type="submission" date="2016-10" db="EMBL/GenBank/DDBJ databases">
        <authorList>
            <person name="de Groot N.N."/>
        </authorList>
    </citation>
    <scope>NUCLEOTIDE SEQUENCE [LARGE SCALE GENOMIC DNA]</scope>
    <source>
        <strain evidence="10">CGMCC 1.12397</strain>
    </source>
</reference>
<dbReference type="PANTHER" id="PTHR43304">
    <property type="entry name" value="PHYTOCHROME-LIKE PROTEIN CPH1"/>
    <property type="match status" value="1"/>
</dbReference>
<dbReference type="CDD" id="cd00082">
    <property type="entry name" value="HisKA"/>
    <property type="match status" value="1"/>
</dbReference>
<dbReference type="InterPro" id="IPR036890">
    <property type="entry name" value="HATPase_C_sf"/>
</dbReference>
<dbReference type="Gene3D" id="1.10.287.130">
    <property type="match status" value="1"/>
</dbReference>
<evidence type="ECO:0000313" key="10">
    <source>
        <dbReference type="EMBL" id="SDQ72224.1"/>
    </source>
</evidence>
<proteinExistence type="predicted"/>
<dbReference type="SUPFAM" id="SSF47384">
    <property type="entry name" value="Homodimeric domain of signal transducing histidine kinase"/>
    <property type="match status" value="1"/>
</dbReference>
<dbReference type="InterPro" id="IPR003594">
    <property type="entry name" value="HATPase_dom"/>
</dbReference>
<dbReference type="Gene3D" id="3.30.450.20">
    <property type="entry name" value="PAS domain"/>
    <property type="match status" value="1"/>
</dbReference>
<evidence type="ECO:0000313" key="11">
    <source>
        <dbReference type="Proteomes" id="UP000199289"/>
    </source>
</evidence>
<dbReference type="PROSITE" id="PS50109">
    <property type="entry name" value="HIS_KIN"/>
    <property type="match status" value="1"/>
</dbReference>
<dbReference type="OrthoDB" id="8127at2157"/>
<dbReference type="EC" id="2.7.13.3" evidence="2"/>
<dbReference type="GO" id="GO:0000155">
    <property type="term" value="F:phosphorelay sensor kinase activity"/>
    <property type="evidence" value="ECO:0007669"/>
    <property type="project" value="InterPro"/>
</dbReference>
<evidence type="ECO:0000313" key="12">
    <source>
        <dbReference type="Proteomes" id="UP000255421"/>
    </source>
</evidence>
<keyword evidence="12" id="KW-1185">Reference proteome</keyword>
<keyword evidence="3" id="KW-0597">Phosphoprotein</keyword>
<sequence>MGTSSPEPGVTSEEVRRLFGELAEPSTPVAAATVAEELDASRGAARDALERLADRGDLRSTEIAGGMRVWWRPETDESPDDSRCEERERRLSKYEAIVETVDDGIYVKDDDGVFTMVNDAYADLTGYDRGELVGAHASLVVDEDTIDRAKARKEAAADEDEADLTMEATILTADGDRIPAEATFATIETDGRTEQIGVVRDVSDRKEYRRQLEESNERLEQFAYAASHDLQEPLRMVSSFLRLIERRYADELDEDGREYIEFAVDGADRMRDMIDGLLEYSRVETRGDPFEPVALEAVLSDVCEDLRVRIEETDAEITAEELPRVGGDPNQLRQVFQNLLDNAIEYSGDEPPRVEVAAERDGGEWTISVRDEGIGIDPANADTVFEVFQRLHDREKHPGTGIGLALCERIVERHGGDIWVESELGEGATFSVTLPAIDGADG</sequence>
<dbReference type="InterPro" id="IPR004358">
    <property type="entry name" value="Sig_transdc_His_kin-like_C"/>
</dbReference>
<feature type="domain" description="Histidine kinase" evidence="6">
    <location>
        <begin position="225"/>
        <end position="438"/>
    </location>
</feature>
<accession>A0A1H1D702</accession>
<name>A0A1H1D702_9EURY</name>
<dbReference type="EMBL" id="QQST01000001">
    <property type="protein sequence ID" value="RDI71199.1"/>
    <property type="molecule type" value="Genomic_DNA"/>
</dbReference>
<evidence type="ECO:0000259" key="8">
    <source>
        <dbReference type="PROSITE" id="PS50113"/>
    </source>
</evidence>
<organism evidence="10 11">
    <name type="scientific">Halopelagius longus</name>
    <dbReference type="NCBI Taxonomy" id="1236180"/>
    <lineage>
        <taxon>Archaea</taxon>
        <taxon>Methanobacteriati</taxon>
        <taxon>Methanobacteriota</taxon>
        <taxon>Stenosarchaea group</taxon>
        <taxon>Halobacteria</taxon>
        <taxon>Halobacteriales</taxon>
        <taxon>Haloferacaceae</taxon>
    </lineage>
</organism>
<dbReference type="EMBL" id="FNKQ01000003">
    <property type="protein sequence ID" value="SDQ72224.1"/>
    <property type="molecule type" value="Genomic_DNA"/>
</dbReference>
<dbReference type="Pfam" id="PF00512">
    <property type="entry name" value="HisKA"/>
    <property type="match status" value="1"/>
</dbReference>
<dbReference type="InterPro" id="IPR000700">
    <property type="entry name" value="PAS-assoc_C"/>
</dbReference>
<dbReference type="GO" id="GO:0006355">
    <property type="term" value="P:regulation of DNA-templated transcription"/>
    <property type="evidence" value="ECO:0007669"/>
    <property type="project" value="InterPro"/>
</dbReference>
<keyword evidence="5" id="KW-0418">Kinase</keyword>
<dbReference type="Gene3D" id="3.30.565.10">
    <property type="entry name" value="Histidine kinase-like ATPase, C-terminal domain"/>
    <property type="match status" value="1"/>
</dbReference>
<dbReference type="Pfam" id="PF00989">
    <property type="entry name" value="PAS"/>
    <property type="match status" value="1"/>
</dbReference>
<evidence type="ECO:0000259" key="7">
    <source>
        <dbReference type="PROSITE" id="PS50112"/>
    </source>
</evidence>
<dbReference type="SMART" id="SM00388">
    <property type="entry name" value="HisKA"/>
    <property type="match status" value="1"/>
</dbReference>
<reference evidence="9 12" key="3">
    <citation type="submission" date="2018-07" db="EMBL/GenBank/DDBJ databases">
        <title>Genome sequence of extremly halophilic archaeon Halopelagius longus strain BC12-B1.</title>
        <authorList>
            <person name="Zhang X."/>
        </authorList>
    </citation>
    <scope>NUCLEOTIDE SEQUENCE [LARGE SCALE GENOMIC DNA]</scope>
    <source>
        <strain evidence="9 12">BC12-B1</strain>
    </source>
</reference>
<evidence type="ECO:0000256" key="5">
    <source>
        <dbReference type="ARBA" id="ARBA00022777"/>
    </source>
</evidence>
<dbReference type="InterPro" id="IPR035965">
    <property type="entry name" value="PAS-like_dom_sf"/>
</dbReference>
<feature type="domain" description="PAS" evidence="7">
    <location>
        <begin position="90"/>
        <end position="159"/>
    </location>
</feature>
<dbReference type="Pfam" id="PF02518">
    <property type="entry name" value="HATPase_c"/>
    <property type="match status" value="1"/>
</dbReference>
<dbReference type="FunFam" id="3.30.565.10:FF:000006">
    <property type="entry name" value="Sensor histidine kinase WalK"/>
    <property type="match status" value="1"/>
</dbReference>
<dbReference type="SMART" id="SM00387">
    <property type="entry name" value="HATPase_c"/>
    <property type="match status" value="1"/>
</dbReference>
<evidence type="ECO:0000256" key="3">
    <source>
        <dbReference type="ARBA" id="ARBA00022553"/>
    </source>
</evidence>
<dbReference type="AlphaFoldDB" id="A0A1H1D702"/>
<reference evidence="11" key="2">
    <citation type="submission" date="2016-10" db="EMBL/GenBank/DDBJ databases">
        <authorList>
            <person name="Varghese N."/>
            <person name="Submissions S."/>
        </authorList>
    </citation>
    <scope>NUCLEOTIDE SEQUENCE [LARGE SCALE GENOMIC DNA]</scope>
    <source>
        <strain evidence="11">CGMCC 1.12397</strain>
    </source>
</reference>
<evidence type="ECO:0000256" key="2">
    <source>
        <dbReference type="ARBA" id="ARBA00012438"/>
    </source>
</evidence>
<dbReference type="SMART" id="SM00091">
    <property type="entry name" value="PAS"/>
    <property type="match status" value="1"/>
</dbReference>
<evidence type="ECO:0000256" key="4">
    <source>
        <dbReference type="ARBA" id="ARBA00022679"/>
    </source>
</evidence>
<evidence type="ECO:0000256" key="1">
    <source>
        <dbReference type="ARBA" id="ARBA00000085"/>
    </source>
</evidence>
<dbReference type="Proteomes" id="UP000255421">
    <property type="component" value="Unassembled WGS sequence"/>
</dbReference>
<evidence type="ECO:0000313" key="9">
    <source>
        <dbReference type="EMBL" id="RDI71199.1"/>
    </source>
</evidence>
<dbReference type="InterPro" id="IPR003661">
    <property type="entry name" value="HisK_dim/P_dom"/>
</dbReference>
<dbReference type="NCBIfam" id="TIGR00229">
    <property type="entry name" value="sensory_box"/>
    <property type="match status" value="1"/>
</dbReference>
<dbReference type="InterPro" id="IPR052162">
    <property type="entry name" value="Sensor_kinase/Photoreceptor"/>
</dbReference>
<protein>
    <recommendedName>
        <fullName evidence="2">histidine kinase</fullName>
        <ecNumber evidence="2">2.7.13.3</ecNumber>
    </recommendedName>
</protein>
<dbReference type="Proteomes" id="UP000199289">
    <property type="component" value="Unassembled WGS sequence"/>
</dbReference>
<dbReference type="InterPro" id="IPR000014">
    <property type="entry name" value="PAS"/>
</dbReference>
<feature type="domain" description="PAC" evidence="8">
    <location>
        <begin position="164"/>
        <end position="214"/>
    </location>
</feature>
<dbReference type="SUPFAM" id="SSF55785">
    <property type="entry name" value="PYP-like sensor domain (PAS domain)"/>
    <property type="match status" value="1"/>
</dbReference>
<comment type="catalytic activity">
    <reaction evidence="1">
        <text>ATP + protein L-histidine = ADP + protein N-phospho-L-histidine.</text>
        <dbReference type="EC" id="2.7.13.3"/>
    </reaction>
</comment>
<gene>
    <name evidence="9" type="ORF">DWB78_05325</name>
    <name evidence="10" type="ORF">SAMN05216278_2260</name>
</gene>
<dbReference type="InterPro" id="IPR013767">
    <property type="entry name" value="PAS_fold"/>
</dbReference>
<dbReference type="PROSITE" id="PS50113">
    <property type="entry name" value="PAC"/>
    <property type="match status" value="1"/>
</dbReference>
<evidence type="ECO:0000259" key="6">
    <source>
        <dbReference type="PROSITE" id="PS50109"/>
    </source>
</evidence>
<dbReference type="PRINTS" id="PR00344">
    <property type="entry name" value="BCTRLSENSOR"/>
</dbReference>
<dbReference type="PANTHER" id="PTHR43304:SF1">
    <property type="entry name" value="PAC DOMAIN-CONTAINING PROTEIN"/>
    <property type="match status" value="1"/>
</dbReference>